<protein>
    <recommendedName>
        <fullName evidence="3">Protein kinase domain-containing protein</fullName>
    </recommendedName>
</protein>
<gene>
    <name evidence="4" type="ORF">MIMGU_mgv1a018785mg</name>
</gene>
<dbReference type="PANTHER" id="PTHR27005:SF283">
    <property type="entry name" value="OS02G0633066 PROTEIN"/>
    <property type="match status" value="1"/>
</dbReference>
<keyword evidence="5" id="KW-1185">Reference proteome</keyword>
<reference evidence="4 5" key="1">
    <citation type="journal article" date="2013" name="Proc. Natl. Acad. Sci. U.S.A.">
        <title>Fine-scale variation in meiotic recombination in Mimulus inferred from population shotgun sequencing.</title>
        <authorList>
            <person name="Hellsten U."/>
            <person name="Wright K.M."/>
            <person name="Jenkins J."/>
            <person name="Shu S."/>
            <person name="Yuan Y."/>
            <person name="Wessler S.R."/>
            <person name="Schmutz J."/>
            <person name="Willis J.H."/>
            <person name="Rokhsar D.S."/>
        </authorList>
    </citation>
    <scope>NUCLEOTIDE SEQUENCE [LARGE SCALE GENOMIC DNA]</scope>
    <source>
        <strain evidence="5">cv. DUN x IM62</strain>
    </source>
</reference>
<dbReference type="InterPro" id="IPR011009">
    <property type="entry name" value="Kinase-like_dom_sf"/>
</dbReference>
<evidence type="ECO:0000259" key="3">
    <source>
        <dbReference type="SMART" id="SM00220"/>
    </source>
</evidence>
<dbReference type="STRING" id="4155.A0A022QWA8"/>
<dbReference type="PANTHER" id="PTHR27005">
    <property type="entry name" value="WALL-ASSOCIATED RECEPTOR KINASE-LIKE 21"/>
    <property type="match status" value="1"/>
</dbReference>
<dbReference type="InterPro" id="IPR000719">
    <property type="entry name" value="Prot_kinase_dom"/>
</dbReference>
<dbReference type="InterPro" id="IPR045274">
    <property type="entry name" value="WAK-like"/>
</dbReference>
<evidence type="ECO:0000256" key="2">
    <source>
        <dbReference type="ARBA" id="ARBA00022840"/>
    </source>
</evidence>
<keyword evidence="2" id="KW-0067">ATP-binding</keyword>
<dbReference type="EMBL" id="KI630927">
    <property type="protein sequence ID" value="EYU31608.1"/>
    <property type="molecule type" value="Genomic_DNA"/>
</dbReference>
<proteinExistence type="predicted"/>
<dbReference type="GO" id="GO:0005524">
    <property type="term" value="F:ATP binding"/>
    <property type="evidence" value="ECO:0007669"/>
    <property type="project" value="UniProtKB-KW"/>
</dbReference>
<organism evidence="4 5">
    <name type="scientific">Erythranthe guttata</name>
    <name type="common">Yellow monkey flower</name>
    <name type="synonym">Mimulus guttatus</name>
    <dbReference type="NCBI Taxonomy" id="4155"/>
    <lineage>
        <taxon>Eukaryota</taxon>
        <taxon>Viridiplantae</taxon>
        <taxon>Streptophyta</taxon>
        <taxon>Embryophyta</taxon>
        <taxon>Tracheophyta</taxon>
        <taxon>Spermatophyta</taxon>
        <taxon>Magnoliopsida</taxon>
        <taxon>eudicotyledons</taxon>
        <taxon>Gunneridae</taxon>
        <taxon>Pentapetalae</taxon>
        <taxon>asterids</taxon>
        <taxon>lamiids</taxon>
        <taxon>Lamiales</taxon>
        <taxon>Phrymaceae</taxon>
        <taxon>Erythranthe</taxon>
    </lineage>
</organism>
<dbReference type="AlphaFoldDB" id="A0A022QWA8"/>
<evidence type="ECO:0000256" key="1">
    <source>
        <dbReference type="ARBA" id="ARBA00022741"/>
    </source>
</evidence>
<dbReference type="SMART" id="SM00220">
    <property type="entry name" value="S_TKc"/>
    <property type="match status" value="1"/>
</dbReference>
<keyword evidence="1" id="KW-0547">Nucleotide-binding</keyword>
<dbReference type="GO" id="GO:0004672">
    <property type="term" value="F:protein kinase activity"/>
    <property type="evidence" value="ECO:0007669"/>
    <property type="project" value="InterPro"/>
</dbReference>
<name>A0A022QWA8_ERYGU</name>
<feature type="non-terminal residue" evidence="4">
    <location>
        <position position="1"/>
    </location>
</feature>
<evidence type="ECO:0000313" key="5">
    <source>
        <dbReference type="Proteomes" id="UP000030748"/>
    </source>
</evidence>
<dbReference type="GO" id="GO:0007166">
    <property type="term" value="P:cell surface receptor signaling pathway"/>
    <property type="evidence" value="ECO:0007669"/>
    <property type="project" value="InterPro"/>
</dbReference>
<feature type="domain" description="Protein kinase" evidence="3">
    <location>
        <begin position="216"/>
        <end position="386"/>
    </location>
</feature>
<accession>A0A022QWA8</accession>
<sequence length="417" mass="47741">AYNTFSKSKEDLRSDCCNGMGCCHNSIPKGQQEFRAFLYSEEQNTLTFHSSVNDYNFIKSTIIQKVLMLLNWVIGNKSCSEAEKSNDFACSKNNNCINSDSHLGGYNCTCFEGFEGNPYLNPRCIDINEYENNHPHDICTNTPGIITVHALMASLKIPQKKGRVCFKQNKSVPMLKFLLGTSAKLIKQKDGFFKQNGGLKQQLSTNEELEKDTNNYLKDRILGQGICGIVYKGILNDKRVVAIKKYIIMDRSEVETFINEVVILTHINLPLLVYEYILNSTLYYHMHNNGRIPWFSLDNRLRVAIELLTGRKPLSTDKVQHEMKLATYIALYVTKNLLLKVIEPRILRQGSLDQIAEVAEIVKKCVKLKGEERPTIKEVTMELERLRKFNLQAHKQEEIIPDGNMVDLYTVPVTRRN</sequence>
<evidence type="ECO:0000313" key="4">
    <source>
        <dbReference type="EMBL" id="EYU31608.1"/>
    </source>
</evidence>
<dbReference type="Gene3D" id="2.10.25.10">
    <property type="entry name" value="Laminin"/>
    <property type="match status" value="1"/>
</dbReference>
<dbReference type="SUPFAM" id="SSF56112">
    <property type="entry name" value="Protein kinase-like (PK-like)"/>
    <property type="match status" value="1"/>
</dbReference>
<dbReference type="Proteomes" id="UP000030748">
    <property type="component" value="Unassembled WGS sequence"/>
</dbReference>
<dbReference type="Gene3D" id="3.30.200.20">
    <property type="entry name" value="Phosphorylase Kinase, domain 1"/>
    <property type="match status" value="1"/>
</dbReference>
<dbReference type="Gene3D" id="1.10.510.10">
    <property type="entry name" value="Transferase(Phosphotransferase) domain 1"/>
    <property type="match status" value="1"/>
</dbReference>